<proteinExistence type="predicted"/>
<accession>A0AA41H7Q7</accession>
<dbReference type="GO" id="GO:0005829">
    <property type="term" value="C:cytosol"/>
    <property type="evidence" value="ECO:0007669"/>
    <property type="project" value="TreeGrafter"/>
</dbReference>
<protein>
    <submittedName>
        <fullName evidence="1">HAD hydrolase-like protein</fullName>
    </submittedName>
    <submittedName>
        <fullName evidence="2">Phosphoglycolate phosphatase</fullName>
        <ecNumber evidence="2">3.1.3.18</ecNumber>
    </submittedName>
</protein>
<evidence type="ECO:0000313" key="3">
    <source>
        <dbReference type="Proteomes" id="UP001155901"/>
    </source>
</evidence>
<sequence>MNRKLIIFDFDGTLADTLPVFVDAFDQAADKYGFQRMDRSRTQALRQLDARQIMALHQIPLWKVPAIATFMRSAMGRSVAEIRLFDGMADVLRALKAQGVILTVVSSNSRSNVVNVLGPELAALFSHFECGASLFGKLPKVRKVLAATGVAREHTMLIGDELRDARVSAEAGVAFGAVAWGFNTVETLMADNPSRVFRAARDLLRHG</sequence>
<evidence type="ECO:0000313" key="1">
    <source>
        <dbReference type="EMBL" id="MBV6320945.1"/>
    </source>
</evidence>
<keyword evidence="4" id="KW-1185">Reference proteome</keyword>
<dbReference type="SFLD" id="SFLDS00003">
    <property type="entry name" value="Haloacid_Dehalogenase"/>
    <property type="match status" value="1"/>
</dbReference>
<dbReference type="RefSeq" id="WP_217941658.1">
    <property type="nucleotide sequence ID" value="NZ_JAHTGR010000003.1"/>
</dbReference>
<evidence type="ECO:0000313" key="2">
    <source>
        <dbReference type="EMBL" id="MCP2008340.1"/>
    </source>
</evidence>
<dbReference type="SFLD" id="SFLDG01129">
    <property type="entry name" value="C1.5:_HAD__Beta-PGM__Phosphata"/>
    <property type="match status" value="1"/>
</dbReference>
<reference evidence="1" key="1">
    <citation type="submission" date="2021-07" db="EMBL/GenBank/DDBJ databases">
        <title>Characterization of violacein-producing bacteria and related species.</title>
        <authorList>
            <person name="Wilson H.S."/>
            <person name="De Leon M.E."/>
        </authorList>
    </citation>
    <scope>NUCLEOTIDE SEQUENCE</scope>
    <source>
        <strain evidence="1">HSC-15S17</strain>
    </source>
</reference>
<dbReference type="GO" id="GO:0008967">
    <property type="term" value="F:phosphoglycolate phosphatase activity"/>
    <property type="evidence" value="ECO:0007669"/>
    <property type="project" value="UniProtKB-EC"/>
</dbReference>
<gene>
    <name evidence="1" type="ORF">KVP70_08365</name>
    <name evidence="2" type="ORF">L1274_002048</name>
</gene>
<dbReference type="PANTHER" id="PTHR43434">
    <property type="entry name" value="PHOSPHOGLYCOLATE PHOSPHATASE"/>
    <property type="match status" value="1"/>
</dbReference>
<organism evidence="1 3">
    <name type="scientific">Duganella violaceipulchra</name>
    <dbReference type="NCBI Taxonomy" id="2849652"/>
    <lineage>
        <taxon>Bacteria</taxon>
        <taxon>Pseudomonadati</taxon>
        <taxon>Pseudomonadota</taxon>
        <taxon>Betaproteobacteria</taxon>
        <taxon>Burkholderiales</taxon>
        <taxon>Oxalobacteraceae</taxon>
        <taxon>Telluria group</taxon>
        <taxon>Duganella</taxon>
    </lineage>
</organism>
<dbReference type="PANTHER" id="PTHR43434:SF13">
    <property type="entry name" value="PHOSPHOGLYCOLATE PHOSPHATASE"/>
    <property type="match status" value="1"/>
</dbReference>
<dbReference type="EC" id="3.1.3.18" evidence="2"/>
<evidence type="ECO:0000313" key="4">
    <source>
        <dbReference type="Proteomes" id="UP001162889"/>
    </source>
</evidence>
<dbReference type="AlphaFoldDB" id="A0AA41H7Q7"/>
<keyword evidence="1" id="KW-0378">Hydrolase</keyword>
<dbReference type="GO" id="GO:0006281">
    <property type="term" value="P:DNA repair"/>
    <property type="evidence" value="ECO:0007669"/>
    <property type="project" value="TreeGrafter"/>
</dbReference>
<dbReference type="InterPro" id="IPR041492">
    <property type="entry name" value="HAD_2"/>
</dbReference>
<dbReference type="Proteomes" id="UP001162889">
    <property type="component" value="Unassembled WGS sequence"/>
</dbReference>
<name>A0AA41H7Q7_9BURK</name>
<comment type="caution">
    <text evidence="1">The sequence shown here is derived from an EMBL/GenBank/DDBJ whole genome shotgun (WGS) entry which is preliminary data.</text>
</comment>
<dbReference type="InterPro" id="IPR050155">
    <property type="entry name" value="HAD-like_hydrolase_sf"/>
</dbReference>
<dbReference type="EMBL" id="JAHTGR010000003">
    <property type="protein sequence ID" value="MBV6320945.1"/>
    <property type="molecule type" value="Genomic_DNA"/>
</dbReference>
<reference evidence="2" key="2">
    <citation type="submission" date="2022-03" db="EMBL/GenBank/DDBJ databases">
        <title>Genome Encyclopedia of Bacteria and Archaea VI: Functional Genomics of Type Strains.</title>
        <authorList>
            <person name="Whitman W."/>
        </authorList>
    </citation>
    <scope>NUCLEOTIDE SEQUENCE</scope>
    <source>
        <strain evidence="2">HSC-15S17</strain>
    </source>
</reference>
<dbReference type="EMBL" id="JALJZU010000004">
    <property type="protein sequence ID" value="MCP2008340.1"/>
    <property type="molecule type" value="Genomic_DNA"/>
</dbReference>
<dbReference type="Pfam" id="PF13419">
    <property type="entry name" value="HAD_2"/>
    <property type="match status" value="1"/>
</dbReference>
<dbReference type="Proteomes" id="UP001155901">
    <property type="component" value="Unassembled WGS sequence"/>
</dbReference>